<dbReference type="PANTHER" id="PTHR23317:SF76">
    <property type="entry name" value="LD20667P"/>
    <property type="match status" value="1"/>
</dbReference>
<feature type="region of interest" description="Disordered" evidence="4">
    <location>
        <begin position="178"/>
        <end position="220"/>
    </location>
</feature>
<dbReference type="Gene3D" id="1.20.58.740">
    <property type="match status" value="1"/>
</dbReference>
<evidence type="ECO:0000256" key="1">
    <source>
        <dbReference type="ARBA" id="ARBA00022658"/>
    </source>
</evidence>
<dbReference type="InterPro" id="IPR035892">
    <property type="entry name" value="C2_domain_sf"/>
</dbReference>
<feature type="region of interest" description="Disordered" evidence="4">
    <location>
        <begin position="791"/>
        <end position="813"/>
    </location>
</feature>
<organism evidence="7 8">
    <name type="scientific">Tritrichomonas foetus</name>
    <dbReference type="NCBI Taxonomy" id="1144522"/>
    <lineage>
        <taxon>Eukaryota</taxon>
        <taxon>Metamonada</taxon>
        <taxon>Parabasalia</taxon>
        <taxon>Tritrichomonadida</taxon>
        <taxon>Tritrichomonadidae</taxon>
        <taxon>Tritrichomonas</taxon>
    </lineage>
</organism>
<comment type="caution">
    <text evidence="7">The sequence shown here is derived from an EMBL/GenBank/DDBJ whole genome shotgun (WGS) entry which is preliminary data.</text>
</comment>
<evidence type="ECO:0000256" key="2">
    <source>
        <dbReference type="PROSITE-ProRule" id="PRU00983"/>
    </source>
</evidence>
<sequence length="2258" mass="254844">MKPQSSIFLGNPNQQTPSINAANTLNNPQDPTSNFQTPAPPGNRQLGGPISGAASAQQTPFRAPQLATPARTSSNFDFSKMSMASGFNVQARQPPQPRSSAAPVQRGSLSVANKPLPAGPNQTSPLTPGAISPPVPQPSVQIGANITRQVGANPALFRSNTVLNNRPQLSAILETAPKEPAQTPPHPPEGAVQDSPSNLFNAQKNQAPQQQIQLPPPQPETQALPSNIALRRSTPIGATPKGTIMTVQQFQILPPSNQYRYLQQQQQQYMQEAQPFQRLTQQQLMQMSPEQQQKYNQLRQMQFSLQQLQQVYQKCQQEAVKQTIQETTQPPVQEPTPEPQPEPIVEAVSPATPNAVVEPIVSPPQQHKPLTLNQPEPAPIQPSPIQPAPIQPAPIQPAPIQPAPIQPSPIQPAPIQPAPIQPAPIQPVPIQPSPTQPSPIQPSPEPVVTPEFKPIISPAPEPQQQQLEIPTVSITPPSIFNNSQPVISPISITSPNIFSPSSKSILSPIRQGAPTMPGDLPTHLSPIQSQPALSSQTPLQPIPLQPFEEQQQSPTQTNSFPSPIPNVVIPMNQEVAQPSQLEQPFPAQTELLKPPIFANEVLNEEEFTFDEDNNQLNEEKAIEAEFEQEATNDATPETDVAYSLQNKSPEVELPPREPGENPTDVFSQPMDDFALNNLIGGDIGYMPGNFNFVADMGDLNLSSNVGLDPFATDSIPQSGDGSCMIPGMMDIGLPNINNMSFNSEGIDLSVNLDSSQSQKEQVETDAGARYHSLTVDIDFKQLKDIKFHGRRETLRSTQPQAGRPPVKPARSSLTSCLRPVITTESMNAVNEPIRNLLENSAGIHQYSWSSHYVVNCIPESNPYMDPGAIQLSMQGAYSKHHIIRLFSEDSKPLHFQKIVEKPPNIRDGPTPIFLSDVTDKHKPPRVAESTIIPSAPHLFTKNSRNPPPIFVVEDLPITELSKRKFATLKVEDIKTDFELLEPMFLSAFIVQDGQMISESWYFTPQKTSQFVPDMIPNSKASFEIPLNVENSFFCVVASRFLLPENGANVNKYYLKPTPKLRGPAKTQADFFEKFSGILAPYAITYVDLKNIIDTKFINLPQPFAVTQPIKNIFKYFKPGVYQKANEAIFPISISISANVVETTHVHDLMTKNDIAIRLTTPLPNQPCFFYRHRFMVRLNQVTLHTNSRNIYAEISVKEDLPLFTSPLKKGKCKSTFTRCWYHEKKPIFDEQFAIDLPYPIPQTLNLVIKFMNASLKNVAGAKGNGALVETIGTCIVTLIDGDKIIEDGQHMVSVEYPGMGPMPPTVSLTTTLDSSFISTDTNLNNFYKKVNSQVLQSCDSREVTINMFLIIDQIVGDIINNGLECVKSLAALTKKVAPLGWKNIERNLNDYAIYFALRNEESINPQFHKSLLRAWAQYMETQQSDTREDNSLIPFFFNLIIKSLYLTKDQSYGEEFTEFIVQWSRLMDSQQISEYARFLNLLFDVGGFYYSVIAIECQMAHLLSTTSNSNINIIKNQTILIEFLNQVFRPKLFYAAIIHVNLLNENIIELISHSKSDGSSTLQFIYPNFLRLFAQYSDEMNEKIAEKLVNVLGELSPFNTLPSEWNVSDGTHSAIYFFSYILSNIAYEPFKKWFSENMKVNDFFETLHFIIDKVKDRELIKVTQYAILHALSHIIEMKDDEGTIEATNVIYHYFCVDISLDFLPSLLELFSRIILQDFENTLIYSKPAMTRQIIRVLEFSAFNQEMTTKLLRTLFDTDLSVCGNNRRSFAICCRALASLKTLEFVRVTSDHPIFPIINELKNIELESKSVMSEEKTTELMKKKAKLLFHSPDAAIEVLSELVEYQRNHEYFAEEIQTLLLQASIVMEFMVAQKRMNIDYMHASRPAEIYSDICPSCLEFVCPPDGNFVALTYCDSPIFSERSLINHLIFILERSAQTRYFEMGYYLIDKIWPLFEHRRLFSLLESTFKMFNQAYETIAGIPSDEERLFGKYFRINFYGQVFKELNGSTFIYREKKLTHLFELTNRLESHYTELYKPTPIELIKESGNVDQSRLEPNRGYIQVTFVEPFFMKKEMHVRMTAYERNHLIRIFYFDTPFTKGSGKAQASIDQQWIRRTLLTVQEPMPSLIKRIRVIDMTEKEFAPIRVAYRQLRDRITQLKNAVDRMDYRAIQQLLHESLLVQVNEGPSRMAEVFLADNQEKSNYTDKMKAAFKEFLHINEIGLAIHGKWVTDNPAFVPLQHELESGLTGLSEKLSKYITV</sequence>
<dbReference type="GO" id="GO:0005085">
    <property type="term" value="F:guanyl-nucleotide exchange factor activity"/>
    <property type="evidence" value="ECO:0007669"/>
    <property type="project" value="UniProtKB-KW"/>
</dbReference>
<dbReference type="VEuPathDB" id="TrichDB:TRFO_21506"/>
<dbReference type="PANTHER" id="PTHR23317">
    <property type="entry name" value="DEDICATOR OF CYTOKINESIS DOCK"/>
    <property type="match status" value="1"/>
</dbReference>
<dbReference type="Gene3D" id="1.25.40.410">
    <property type="match status" value="1"/>
</dbReference>
<dbReference type="PROSITE" id="PS51650">
    <property type="entry name" value="C2_DOCK"/>
    <property type="match status" value="1"/>
</dbReference>
<dbReference type="PROSITE" id="PS51651">
    <property type="entry name" value="DOCKER"/>
    <property type="match status" value="1"/>
</dbReference>
<feature type="domain" description="C2 DOCK-type" evidence="5">
    <location>
        <begin position="1171"/>
        <end position="1330"/>
    </location>
</feature>
<evidence type="ECO:0000256" key="3">
    <source>
        <dbReference type="SAM" id="Coils"/>
    </source>
</evidence>
<proteinExistence type="inferred from homology"/>
<dbReference type="InterPro" id="IPR046773">
    <property type="entry name" value="DOCKER_Lobe_C"/>
</dbReference>
<dbReference type="Pfam" id="PF20422">
    <property type="entry name" value="DHR-2_Lobe_B"/>
    <property type="match status" value="1"/>
</dbReference>
<feature type="region of interest" description="Disordered" evidence="4">
    <location>
        <begin position="1"/>
        <end position="73"/>
    </location>
</feature>
<dbReference type="EMBL" id="MLAK01000636">
    <property type="protein sequence ID" value="OHT09550.1"/>
    <property type="molecule type" value="Genomic_DNA"/>
</dbReference>
<dbReference type="Proteomes" id="UP000179807">
    <property type="component" value="Unassembled WGS sequence"/>
</dbReference>
<keyword evidence="3" id="KW-0175">Coiled coil</keyword>
<keyword evidence="1" id="KW-0344">Guanine-nucleotide releasing factor</keyword>
<evidence type="ECO:0000256" key="4">
    <source>
        <dbReference type="SAM" id="MobiDB-lite"/>
    </source>
</evidence>
<feature type="region of interest" description="Disordered" evidence="4">
    <location>
        <begin position="325"/>
        <end position="465"/>
    </location>
</feature>
<feature type="compositionally biased region" description="Pro residues" evidence="4">
    <location>
        <begin position="376"/>
        <end position="447"/>
    </location>
</feature>
<evidence type="ECO:0000259" key="5">
    <source>
        <dbReference type="PROSITE" id="PS51650"/>
    </source>
</evidence>
<feature type="compositionally biased region" description="Low complexity" evidence="4">
    <location>
        <begin position="203"/>
        <end position="213"/>
    </location>
</feature>
<name>A0A1J4KIM4_9EUKA</name>
<feature type="coiled-coil region" evidence="3">
    <location>
        <begin position="298"/>
        <end position="325"/>
    </location>
</feature>
<dbReference type="InterPro" id="IPR026791">
    <property type="entry name" value="DOCK"/>
</dbReference>
<dbReference type="Gene3D" id="2.60.40.150">
    <property type="entry name" value="C2 domain"/>
    <property type="match status" value="1"/>
</dbReference>
<dbReference type="InterPro" id="IPR043161">
    <property type="entry name" value="DOCK_C_lobe_A"/>
</dbReference>
<feature type="compositionally biased region" description="Pro residues" evidence="4">
    <location>
        <begin position="332"/>
        <end position="342"/>
    </location>
</feature>
<dbReference type="InterPro" id="IPR046769">
    <property type="entry name" value="DOCKER_Lobe_A"/>
</dbReference>
<feature type="domain" description="DOCKER" evidence="6">
    <location>
        <begin position="1825"/>
        <end position="2258"/>
    </location>
</feature>
<dbReference type="Pfam" id="PF20421">
    <property type="entry name" value="DHR-2_Lobe_C"/>
    <property type="match status" value="1"/>
</dbReference>
<evidence type="ECO:0000313" key="7">
    <source>
        <dbReference type="EMBL" id="OHT09550.1"/>
    </source>
</evidence>
<evidence type="ECO:0000259" key="6">
    <source>
        <dbReference type="PROSITE" id="PS51651"/>
    </source>
</evidence>
<dbReference type="GO" id="GO:0007264">
    <property type="term" value="P:small GTPase-mediated signal transduction"/>
    <property type="evidence" value="ECO:0007669"/>
    <property type="project" value="InterPro"/>
</dbReference>
<dbReference type="Pfam" id="PF06920">
    <property type="entry name" value="DHR-2_Lobe_A"/>
    <property type="match status" value="1"/>
</dbReference>
<gene>
    <name evidence="7" type="ORF">TRFO_21506</name>
</gene>
<dbReference type="InterPro" id="IPR046770">
    <property type="entry name" value="DOCKER_Lobe_B"/>
</dbReference>
<dbReference type="CDD" id="cd11684">
    <property type="entry name" value="DHR2_DOCK"/>
    <property type="match status" value="1"/>
</dbReference>
<comment type="similarity">
    <text evidence="2">Belongs to the DOCK family.</text>
</comment>
<feature type="region of interest" description="Disordered" evidence="4">
    <location>
        <begin position="88"/>
        <end position="140"/>
    </location>
</feature>
<dbReference type="InterPro" id="IPR043162">
    <property type="entry name" value="DOCK_C_lobe_C"/>
</dbReference>
<feature type="compositionally biased region" description="Polar residues" evidence="4">
    <location>
        <begin position="1"/>
        <end position="37"/>
    </location>
</feature>
<evidence type="ECO:0000313" key="8">
    <source>
        <dbReference type="Proteomes" id="UP000179807"/>
    </source>
</evidence>
<dbReference type="GeneID" id="94836718"/>
<dbReference type="InterPro" id="IPR027357">
    <property type="entry name" value="DOCKER_dom"/>
</dbReference>
<protein>
    <submittedName>
        <fullName evidence="7">Uncharacterized protein</fullName>
    </submittedName>
</protein>
<dbReference type="RefSeq" id="XP_068362686.1">
    <property type="nucleotide sequence ID" value="XM_068502014.1"/>
</dbReference>
<feature type="region of interest" description="Disordered" evidence="4">
    <location>
        <begin position="509"/>
        <end position="541"/>
    </location>
</feature>
<keyword evidence="8" id="KW-1185">Reference proteome</keyword>
<dbReference type="InterPro" id="IPR027007">
    <property type="entry name" value="C2_DOCK-type_domain"/>
</dbReference>
<dbReference type="OrthoDB" id="47328at2759"/>
<reference evidence="7" key="1">
    <citation type="submission" date="2016-10" db="EMBL/GenBank/DDBJ databases">
        <authorList>
            <person name="Benchimol M."/>
            <person name="Almeida L.G."/>
            <person name="Vasconcelos A.T."/>
            <person name="Perreira-Neves A."/>
            <person name="Rosa I.A."/>
            <person name="Tasca T."/>
            <person name="Bogo M.R."/>
            <person name="de Souza W."/>
        </authorList>
    </citation>
    <scope>NUCLEOTIDE SEQUENCE [LARGE SCALE GENOMIC DNA]</scope>
    <source>
        <strain evidence="7">K</strain>
    </source>
</reference>
<feature type="compositionally biased region" description="Polar residues" evidence="4">
    <location>
        <begin position="525"/>
        <end position="539"/>
    </location>
</feature>
<accession>A0A1J4KIM4</accession>